<organism evidence="2 3">
    <name type="scientific">Exophiala mesophila</name>
    <name type="common">Black yeast-like fungus</name>
    <dbReference type="NCBI Taxonomy" id="212818"/>
    <lineage>
        <taxon>Eukaryota</taxon>
        <taxon>Fungi</taxon>
        <taxon>Dikarya</taxon>
        <taxon>Ascomycota</taxon>
        <taxon>Pezizomycotina</taxon>
        <taxon>Eurotiomycetes</taxon>
        <taxon>Chaetothyriomycetidae</taxon>
        <taxon>Chaetothyriales</taxon>
        <taxon>Herpotrichiellaceae</taxon>
        <taxon>Exophiala</taxon>
    </lineage>
</organism>
<proteinExistence type="predicted"/>
<evidence type="ECO:0000256" key="1">
    <source>
        <dbReference type="SAM" id="MobiDB-lite"/>
    </source>
</evidence>
<evidence type="ECO:0000313" key="2">
    <source>
        <dbReference type="EMBL" id="RVX72114.1"/>
    </source>
</evidence>
<dbReference type="EMBL" id="NAJM01000014">
    <property type="protein sequence ID" value="RVX72114.1"/>
    <property type="molecule type" value="Genomic_DNA"/>
</dbReference>
<accession>A0A438N8N1</accession>
<protein>
    <submittedName>
        <fullName evidence="2">Uncharacterized protein</fullName>
    </submittedName>
</protein>
<comment type="caution">
    <text evidence="2">The sequence shown here is derived from an EMBL/GenBank/DDBJ whole genome shotgun (WGS) entry which is preliminary data.</text>
</comment>
<dbReference type="OrthoDB" id="4157041at2759"/>
<evidence type="ECO:0000313" key="3">
    <source>
        <dbReference type="Proteomes" id="UP000288859"/>
    </source>
</evidence>
<dbReference type="AlphaFoldDB" id="A0A438N8N1"/>
<feature type="region of interest" description="Disordered" evidence="1">
    <location>
        <begin position="1"/>
        <end position="47"/>
    </location>
</feature>
<sequence>MSPSNSPAVAKLNLDSPPSSPTQFPIDDVHLPKTLLDDNYTPPSNVTSGFLAAKADMERADGTELVNMAELDMDFSPPPPYAGPRGFFHEDDTTPSRPVICYSNPPSKSRLREDACRDQSQHFQDTKDLAMIWRRRTMMFGSTP</sequence>
<name>A0A438N8N1_EXOME</name>
<reference evidence="2 3" key="1">
    <citation type="submission" date="2017-03" db="EMBL/GenBank/DDBJ databases">
        <title>Genomes of endolithic fungi from Antarctica.</title>
        <authorList>
            <person name="Coleine C."/>
            <person name="Masonjones S."/>
            <person name="Stajich J.E."/>
        </authorList>
    </citation>
    <scope>NUCLEOTIDE SEQUENCE [LARGE SCALE GENOMIC DNA]</scope>
    <source>
        <strain evidence="2 3">CCFEE 6314</strain>
    </source>
</reference>
<feature type="compositionally biased region" description="Basic and acidic residues" evidence="1">
    <location>
        <begin position="110"/>
        <end position="119"/>
    </location>
</feature>
<dbReference type="Proteomes" id="UP000288859">
    <property type="component" value="Unassembled WGS sequence"/>
</dbReference>
<feature type="region of interest" description="Disordered" evidence="1">
    <location>
        <begin position="72"/>
        <end position="119"/>
    </location>
</feature>
<dbReference type="VEuPathDB" id="FungiDB:PV10_01022"/>
<gene>
    <name evidence="2" type="ORF">B0A52_04712</name>
</gene>